<sequence>MAKLSINIPENLQKIGAKGGPLRRNSTGNSSLQIMEPNHPRASSIGSCHDFCKYGIKRSFPAKSRPPLSPKQKNNVHVILGKRSEENNRGKKALNYAKLVSTSARKQPTELKPKPCARCHKAVTKQPNATFLKSSSYIRTSRNNASKEIRTSKVIKKSSYLSPTNSSSQRSAVKVPTAKSRPRKSLPKKVTKSKSETEKTSYENIPEKIIHVIEPEEKQTESLAQEDSPYTASTPSSNSNQNEKPEPAAEIKSRPIRIKRVVQEEKDSSPRKLKFRKPRVIEIQNGNAGSLEKSIRRLYSDGEFMHRRNDPVRGAFHRQATEQKNKNPGLMNSVIEETASKLVQMRKSKVKALVGAFECVINIQDSDSPRDSLIYMCLCVYKCICVYK</sequence>
<dbReference type="SMART" id="SM01054">
    <property type="entry name" value="CaM_binding"/>
    <property type="match status" value="1"/>
</dbReference>
<proteinExistence type="predicted"/>
<accession>A0AAW2RX68</accession>
<dbReference type="PANTHER" id="PTHR33349">
    <property type="entry name" value="EMB|CAB62594.1"/>
    <property type="match status" value="1"/>
</dbReference>
<feature type="region of interest" description="Disordered" evidence="1">
    <location>
        <begin position="159"/>
        <end position="271"/>
    </location>
</feature>
<evidence type="ECO:0000256" key="1">
    <source>
        <dbReference type="SAM" id="MobiDB-lite"/>
    </source>
</evidence>
<feature type="compositionally biased region" description="Basic and acidic residues" evidence="1">
    <location>
        <begin position="193"/>
        <end position="220"/>
    </location>
</feature>
<comment type="caution">
    <text evidence="3">The sequence shown here is derived from an EMBL/GenBank/DDBJ whole genome shotgun (WGS) entry which is preliminary data.</text>
</comment>
<organism evidence="3">
    <name type="scientific">Sesamum radiatum</name>
    <name type="common">Black benniseed</name>
    <dbReference type="NCBI Taxonomy" id="300843"/>
    <lineage>
        <taxon>Eukaryota</taxon>
        <taxon>Viridiplantae</taxon>
        <taxon>Streptophyta</taxon>
        <taxon>Embryophyta</taxon>
        <taxon>Tracheophyta</taxon>
        <taxon>Spermatophyta</taxon>
        <taxon>Magnoliopsida</taxon>
        <taxon>eudicotyledons</taxon>
        <taxon>Gunneridae</taxon>
        <taxon>Pentapetalae</taxon>
        <taxon>asterids</taxon>
        <taxon>lamiids</taxon>
        <taxon>Lamiales</taxon>
        <taxon>Pedaliaceae</taxon>
        <taxon>Sesamum</taxon>
    </lineage>
</organism>
<feature type="compositionally biased region" description="Basic and acidic residues" evidence="1">
    <location>
        <begin position="261"/>
        <end position="270"/>
    </location>
</feature>
<dbReference type="GO" id="GO:0005516">
    <property type="term" value="F:calmodulin binding"/>
    <property type="evidence" value="ECO:0007669"/>
    <property type="project" value="InterPro"/>
</dbReference>
<reference evidence="3" key="1">
    <citation type="submission" date="2020-06" db="EMBL/GenBank/DDBJ databases">
        <authorList>
            <person name="Li T."/>
            <person name="Hu X."/>
            <person name="Zhang T."/>
            <person name="Song X."/>
            <person name="Zhang H."/>
            <person name="Dai N."/>
            <person name="Sheng W."/>
            <person name="Hou X."/>
            <person name="Wei L."/>
        </authorList>
    </citation>
    <scope>NUCLEOTIDE SEQUENCE</scope>
    <source>
        <strain evidence="3">G02</strain>
        <tissue evidence="3">Leaf</tissue>
    </source>
</reference>
<protein>
    <recommendedName>
        <fullName evidence="2">Calmodulin-binding domain-containing protein</fullName>
    </recommendedName>
</protein>
<dbReference type="AlphaFoldDB" id="A0AAW2RX68"/>
<dbReference type="Pfam" id="PF07839">
    <property type="entry name" value="CaM_binding"/>
    <property type="match status" value="1"/>
</dbReference>
<dbReference type="InterPro" id="IPR012417">
    <property type="entry name" value="CaM-bd_dom_pln"/>
</dbReference>
<gene>
    <name evidence="3" type="ORF">Sradi_2884800</name>
</gene>
<dbReference type="EMBL" id="JACGWJ010000012">
    <property type="protein sequence ID" value="KAL0384905.1"/>
    <property type="molecule type" value="Genomic_DNA"/>
</dbReference>
<evidence type="ECO:0000313" key="3">
    <source>
        <dbReference type="EMBL" id="KAL0384905.1"/>
    </source>
</evidence>
<feature type="compositionally biased region" description="Polar residues" evidence="1">
    <location>
        <begin position="159"/>
        <end position="171"/>
    </location>
</feature>
<feature type="compositionally biased region" description="Polar residues" evidence="1">
    <location>
        <begin position="221"/>
        <end position="242"/>
    </location>
</feature>
<feature type="compositionally biased region" description="Basic residues" evidence="1">
    <location>
        <begin position="180"/>
        <end position="192"/>
    </location>
</feature>
<evidence type="ECO:0000259" key="2">
    <source>
        <dbReference type="SMART" id="SM01054"/>
    </source>
</evidence>
<feature type="domain" description="Calmodulin-binding" evidence="2">
    <location>
        <begin position="249"/>
        <end position="362"/>
    </location>
</feature>
<name>A0AAW2RX68_SESRA</name>
<reference evidence="3" key="2">
    <citation type="journal article" date="2024" name="Plant">
        <title>Genomic evolution and insights into agronomic trait innovations of Sesamum species.</title>
        <authorList>
            <person name="Miao H."/>
            <person name="Wang L."/>
            <person name="Qu L."/>
            <person name="Liu H."/>
            <person name="Sun Y."/>
            <person name="Le M."/>
            <person name="Wang Q."/>
            <person name="Wei S."/>
            <person name="Zheng Y."/>
            <person name="Lin W."/>
            <person name="Duan Y."/>
            <person name="Cao H."/>
            <person name="Xiong S."/>
            <person name="Wang X."/>
            <person name="Wei L."/>
            <person name="Li C."/>
            <person name="Ma Q."/>
            <person name="Ju M."/>
            <person name="Zhao R."/>
            <person name="Li G."/>
            <person name="Mu C."/>
            <person name="Tian Q."/>
            <person name="Mei H."/>
            <person name="Zhang T."/>
            <person name="Gao T."/>
            <person name="Zhang H."/>
        </authorList>
    </citation>
    <scope>NUCLEOTIDE SEQUENCE</scope>
    <source>
        <strain evidence="3">G02</strain>
    </source>
</reference>
<dbReference type="PANTHER" id="PTHR33349:SF41">
    <property type="entry name" value="EMB|CAB62594.1"/>
    <property type="match status" value="1"/>
</dbReference>
<feature type="compositionally biased region" description="Basic and acidic residues" evidence="1">
    <location>
        <begin position="243"/>
        <end position="253"/>
    </location>
</feature>